<reference evidence="2 3" key="1">
    <citation type="journal article" date="2022" name="Microorganisms">
        <title>Genome Sequence and Characterization of a Xanthorhodopsin-Containing, Aerobic Anoxygenic Phototrophic Rhodobacter Species, Isolated from Mesophilic Conditions at Yellowstone National Park.</title>
        <authorList>
            <person name="Kyndt J.A."/>
            <person name="Robertson S."/>
            <person name="Shoffstall I.B."/>
            <person name="Ramaley R.F."/>
            <person name="Meyer T.E."/>
        </authorList>
    </citation>
    <scope>NUCLEOTIDE SEQUENCE [LARGE SCALE GENOMIC DNA]</scope>
    <source>
        <strain evidence="2 3">M37P</strain>
    </source>
</reference>
<comment type="caution">
    <text evidence="2">The sequence shown here is derived from an EMBL/GenBank/DDBJ whole genome shotgun (WGS) entry which is preliminary data.</text>
</comment>
<proteinExistence type="predicted"/>
<organism evidence="2 3">
    <name type="scientific">Rhodobacter calidifons</name>
    <dbReference type="NCBI Taxonomy" id="2715277"/>
    <lineage>
        <taxon>Bacteria</taxon>
        <taxon>Pseudomonadati</taxon>
        <taxon>Pseudomonadota</taxon>
        <taxon>Alphaproteobacteria</taxon>
        <taxon>Rhodobacterales</taxon>
        <taxon>Rhodobacter group</taxon>
        <taxon>Rhodobacter</taxon>
    </lineage>
</organism>
<keyword evidence="3" id="KW-1185">Reference proteome</keyword>
<accession>A0ABX0G6L2</accession>
<dbReference type="PROSITE" id="PS50075">
    <property type="entry name" value="CARRIER"/>
    <property type="match status" value="1"/>
</dbReference>
<evidence type="ECO:0000313" key="3">
    <source>
        <dbReference type="Proteomes" id="UP001515660"/>
    </source>
</evidence>
<dbReference type="InterPro" id="IPR009081">
    <property type="entry name" value="PP-bd_ACP"/>
</dbReference>
<dbReference type="Proteomes" id="UP001515660">
    <property type="component" value="Unassembled WGS sequence"/>
</dbReference>
<protein>
    <submittedName>
        <fullName evidence="2">Acyl carrier protein</fullName>
    </submittedName>
</protein>
<dbReference type="RefSeq" id="WP_166402884.1">
    <property type="nucleotide sequence ID" value="NZ_JAANHS010000005.1"/>
</dbReference>
<dbReference type="Pfam" id="PF00550">
    <property type="entry name" value="PP-binding"/>
    <property type="match status" value="1"/>
</dbReference>
<dbReference type="Gene3D" id="1.10.1200.10">
    <property type="entry name" value="ACP-like"/>
    <property type="match status" value="1"/>
</dbReference>
<dbReference type="SUPFAM" id="SSF47336">
    <property type="entry name" value="ACP-like"/>
    <property type="match status" value="1"/>
</dbReference>
<evidence type="ECO:0000313" key="2">
    <source>
        <dbReference type="EMBL" id="NHB76856.1"/>
    </source>
</evidence>
<dbReference type="EMBL" id="JAANHS010000005">
    <property type="protein sequence ID" value="NHB76856.1"/>
    <property type="molecule type" value="Genomic_DNA"/>
</dbReference>
<sequence>MRAEIEAAVIEILARQLLLPAAEIAPDARIEDLGLDSLGKAEAIFALEERFDISVPFNANEPDQPNFDFSTVGSIVRGVEALIAAKAG</sequence>
<feature type="domain" description="Carrier" evidence="1">
    <location>
        <begin position="1"/>
        <end position="83"/>
    </location>
</feature>
<evidence type="ECO:0000259" key="1">
    <source>
        <dbReference type="PROSITE" id="PS50075"/>
    </source>
</evidence>
<dbReference type="InterPro" id="IPR036736">
    <property type="entry name" value="ACP-like_sf"/>
</dbReference>
<gene>
    <name evidence="2" type="ORF">G8O29_08895</name>
</gene>
<name>A0ABX0G6L2_9RHOB</name>